<dbReference type="Gene3D" id="1.10.10.60">
    <property type="entry name" value="Homeodomain-like"/>
    <property type="match status" value="1"/>
</dbReference>
<protein>
    <submittedName>
        <fullName evidence="5">Transcriptional regulator</fullName>
    </submittedName>
</protein>
<dbReference type="Proteomes" id="UP000248987">
    <property type="component" value="Unassembled WGS sequence"/>
</dbReference>
<name>A0A327S847_9FLAO</name>
<dbReference type="PROSITE" id="PS01124">
    <property type="entry name" value="HTH_ARAC_FAMILY_2"/>
    <property type="match status" value="1"/>
</dbReference>
<gene>
    <name evidence="5" type="ORF">LX77_01402</name>
</gene>
<accession>A0A327S847</accession>
<dbReference type="AlphaFoldDB" id="A0A327S847"/>
<dbReference type="InterPro" id="IPR009057">
    <property type="entry name" value="Homeodomain-like_sf"/>
</dbReference>
<evidence type="ECO:0000259" key="4">
    <source>
        <dbReference type="PROSITE" id="PS01124"/>
    </source>
</evidence>
<dbReference type="RefSeq" id="WP_111625794.1">
    <property type="nucleotide sequence ID" value="NZ_QLLQ01000004.1"/>
</dbReference>
<dbReference type="PANTHER" id="PTHR43280">
    <property type="entry name" value="ARAC-FAMILY TRANSCRIPTIONAL REGULATOR"/>
    <property type="match status" value="1"/>
</dbReference>
<dbReference type="EMBL" id="QLLQ01000004">
    <property type="protein sequence ID" value="RAJ25101.1"/>
    <property type="molecule type" value="Genomic_DNA"/>
</dbReference>
<proteinExistence type="predicted"/>
<dbReference type="SUPFAM" id="SSF46689">
    <property type="entry name" value="Homeodomain-like"/>
    <property type="match status" value="1"/>
</dbReference>
<dbReference type="Pfam" id="PF12833">
    <property type="entry name" value="HTH_18"/>
    <property type="match status" value="1"/>
</dbReference>
<dbReference type="GO" id="GO:0003700">
    <property type="term" value="F:DNA-binding transcription factor activity"/>
    <property type="evidence" value="ECO:0007669"/>
    <property type="project" value="InterPro"/>
</dbReference>
<dbReference type="SMART" id="SM00342">
    <property type="entry name" value="HTH_ARAC"/>
    <property type="match status" value="1"/>
</dbReference>
<evidence type="ECO:0000256" key="2">
    <source>
        <dbReference type="ARBA" id="ARBA00023125"/>
    </source>
</evidence>
<reference evidence="5 6" key="1">
    <citation type="submission" date="2018-06" db="EMBL/GenBank/DDBJ databases">
        <title>Genomic Encyclopedia of Archaeal and Bacterial Type Strains, Phase II (KMG-II): from individual species to whole genera.</title>
        <authorList>
            <person name="Goeker M."/>
        </authorList>
    </citation>
    <scope>NUCLEOTIDE SEQUENCE [LARGE SCALE GENOMIC DNA]</scope>
    <source>
        <strain evidence="5 6">DSM 12408</strain>
    </source>
</reference>
<dbReference type="SUPFAM" id="SSF51215">
    <property type="entry name" value="Regulatory protein AraC"/>
    <property type="match status" value="1"/>
</dbReference>
<evidence type="ECO:0000256" key="3">
    <source>
        <dbReference type="ARBA" id="ARBA00023163"/>
    </source>
</evidence>
<feature type="domain" description="HTH araC/xylS-type" evidence="4">
    <location>
        <begin position="185"/>
        <end position="283"/>
    </location>
</feature>
<dbReference type="InterPro" id="IPR037923">
    <property type="entry name" value="HTH-like"/>
</dbReference>
<keyword evidence="1" id="KW-0805">Transcription regulation</keyword>
<comment type="caution">
    <text evidence="5">The sequence shown here is derived from an EMBL/GenBank/DDBJ whole genome shotgun (WGS) entry which is preliminary data.</text>
</comment>
<evidence type="ECO:0000313" key="5">
    <source>
        <dbReference type="EMBL" id="RAJ25101.1"/>
    </source>
</evidence>
<organism evidence="5 6">
    <name type="scientific">Gelidibacter algens</name>
    <dbReference type="NCBI Taxonomy" id="49280"/>
    <lineage>
        <taxon>Bacteria</taxon>
        <taxon>Pseudomonadati</taxon>
        <taxon>Bacteroidota</taxon>
        <taxon>Flavobacteriia</taxon>
        <taxon>Flavobacteriales</taxon>
        <taxon>Flavobacteriaceae</taxon>
        <taxon>Gelidibacter</taxon>
    </lineage>
</organism>
<dbReference type="InterPro" id="IPR018060">
    <property type="entry name" value="HTH_AraC"/>
</dbReference>
<evidence type="ECO:0000313" key="6">
    <source>
        <dbReference type="Proteomes" id="UP000248987"/>
    </source>
</evidence>
<dbReference type="PANTHER" id="PTHR43280:SF32">
    <property type="entry name" value="TRANSCRIPTIONAL REGULATORY PROTEIN"/>
    <property type="match status" value="1"/>
</dbReference>
<sequence length="291" mass="34747">MKNFHFVKNKYGIELFMDIGSYNDISNYFFEPTLHNTDFYEIIFFSKGNGSLELDNQKINVENNTVIFISPFQNRKWYLDKSNIECHFIFFKDDFLSNFFSDKLFSFKLQYFYNKTKPLFIKISNTHLLKFQVTFQDILLELKDFKSDSEHIIRSLLYFTLIKLNRLYSELHLLSSETENNTTSFMFKQLLQNEVKNNRTIDFYSQKLGVSRITLNKCVKKQFGMTSSEMIDEFIMFEIKSMLAYSTLNINEIANSVNFSEANHLTRFFKQHSNITPKEYRNNYQNGSYII</sequence>
<keyword evidence="3" id="KW-0804">Transcription</keyword>
<dbReference type="GO" id="GO:0043565">
    <property type="term" value="F:sequence-specific DNA binding"/>
    <property type="evidence" value="ECO:0007669"/>
    <property type="project" value="InterPro"/>
</dbReference>
<keyword evidence="6" id="KW-1185">Reference proteome</keyword>
<evidence type="ECO:0000256" key="1">
    <source>
        <dbReference type="ARBA" id="ARBA00023015"/>
    </source>
</evidence>
<keyword evidence="2" id="KW-0238">DNA-binding</keyword>